<feature type="signal peptide" evidence="1">
    <location>
        <begin position="1"/>
        <end position="20"/>
    </location>
</feature>
<accession>A0A8J8B959</accession>
<dbReference type="PROSITE" id="PS51257">
    <property type="entry name" value="PROKAR_LIPOPROTEIN"/>
    <property type="match status" value="1"/>
</dbReference>
<comment type="caution">
    <text evidence="2">The sequence shown here is derived from an EMBL/GenBank/DDBJ whole genome shotgun (WGS) entry which is preliminary data.</text>
</comment>
<proteinExistence type="predicted"/>
<dbReference type="AlphaFoldDB" id="A0A8J8B959"/>
<gene>
    <name evidence="2" type="ORF">KB874_14100</name>
</gene>
<protein>
    <recommendedName>
        <fullName evidence="4">Lipoprotein</fullName>
    </recommendedName>
</protein>
<feature type="chain" id="PRO_5035317109" description="Lipoprotein" evidence="1">
    <location>
        <begin position="21"/>
        <end position="93"/>
    </location>
</feature>
<dbReference type="EMBL" id="JAGTUU010000005">
    <property type="protein sequence ID" value="MBS0125220.1"/>
    <property type="molecule type" value="Genomic_DNA"/>
</dbReference>
<sequence>MMTRPLAFLAGSLLLLGLAACEPVPTSDGAGVSRPVSVPESVAAIAGPNQDLTRARIRAEDGCFWYTHRGPVETTELPLRTVEGNPICARPQG</sequence>
<reference evidence="2" key="1">
    <citation type="submission" date="2021-04" db="EMBL/GenBank/DDBJ databases">
        <authorList>
            <person name="Yoon J."/>
        </authorList>
    </citation>
    <scope>NUCLEOTIDE SEQUENCE</scope>
    <source>
        <strain evidence="2">KMU-90</strain>
    </source>
</reference>
<evidence type="ECO:0008006" key="4">
    <source>
        <dbReference type="Google" id="ProtNLM"/>
    </source>
</evidence>
<keyword evidence="1" id="KW-0732">Signal</keyword>
<dbReference type="RefSeq" id="WP_212537176.1">
    <property type="nucleotide sequence ID" value="NZ_JAGTUU010000005.1"/>
</dbReference>
<evidence type="ECO:0000256" key="1">
    <source>
        <dbReference type="SAM" id="SignalP"/>
    </source>
</evidence>
<organism evidence="2 3">
    <name type="scientific">Thetidibacter halocola</name>
    <dbReference type="NCBI Taxonomy" id="2827239"/>
    <lineage>
        <taxon>Bacteria</taxon>
        <taxon>Pseudomonadati</taxon>
        <taxon>Pseudomonadota</taxon>
        <taxon>Alphaproteobacteria</taxon>
        <taxon>Rhodobacterales</taxon>
        <taxon>Roseobacteraceae</taxon>
        <taxon>Thetidibacter</taxon>
    </lineage>
</organism>
<keyword evidence="3" id="KW-1185">Reference proteome</keyword>
<dbReference type="Proteomes" id="UP000681356">
    <property type="component" value="Unassembled WGS sequence"/>
</dbReference>
<evidence type="ECO:0000313" key="3">
    <source>
        <dbReference type="Proteomes" id="UP000681356"/>
    </source>
</evidence>
<evidence type="ECO:0000313" key="2">
    <source>
        <dbReference type="EMBL" id="MBS0125220.1"/>
    </source>
</evidence>
<name>A0A8J8B959_9RHOB</name>